<gene>
    <name evidence="2" type="ORF">GR217_21410</name>
</gene>
<accession>A0AAE5C3P5</accession>
<feature type="compositionally biased region" description="Polar residues" evidence="1">
    <location>
        <begin position="1"/>
        <end position="20"/>
    </location>
</feature>
<feature type="region of interest" description="Disordered" evidence="1">
    <location>
        <begin position="1"/>
        <end position="22"/>
    </location>
</feature>
<dbReference type="AlphaFoldDB" id="A0AAE5C3P5"/>
<reference evidence="2 3" key="1">
    <citation type="submission" date="2019-12" db="EMBL/GenBank/DDBJ databases">
        <title>Rhizobium genotypes associated with high levels of biological nitrogen fixation by grain legumes in a temperate-maritime cropping system.</title>
        <authorList>
            <person name="Maluk M."/>
            <person name="Francesc Ferrando Molina F."/>
            <person name="Lopez Del Egido L."/>
            <person name="Lafos M."/>
            <person name="Langarica-Fuentes A."/>
            <person name="Gebre Yohannes G."/>
            <person name="Young M.W."/>
            <person name="Martin P."/>
            <person name="Gantlett R."/>
            <person name="Kenicer G."/>
            <person name="Hawes C."/>
            <person name="Begg G.S."/>
            <person name="Quilliam R.S."/>
            <person name="Squire G.R."/>
            <person name="Poole P.S."/>
            <person name="Young P.W."/>
            <person name="Iannetta P.M."/>
            <person name="James E.K."/>
        </authorList>
    </citation>
    <scope>NUCLEOTIDE SEQUENCE [LARGE SCALE GENOMIC DNA]</scope>
    <source>
        <strain evidence="2 3">JHI985</strain>
    </source>
</reference>
<dbReference type="EMBL" id="WUFC01000018">
    <property type="protein sequence ID" value="NEI50250.1"/>
    <property type="molecule type" value="Genomic_DNA"/>
</dbReference>
<protein>
    <submittedName>
        <fullName evidence="2">Uncharacterized protein</fullName>
    </submittedName>
</protein>
<evidence type="ECO:0000313" key="2">
    <source>
        <dbReference type="EMBL" id="NEI50250.1"/>
    </source>
</evidence>
<comment type="caution">
    <text evidence="2">The sequence shown here is derived from an EMBL/GenBank/DDBJ whole genome shotgun (WGS) entry which is preliminary data.</text>
</comment>
<evidence type="ECO:0000256" key="1">
    <source>
        <dbReference type="SAM" id="MobiDB-lite"/>
    </source>
</evidence>
<proteinExistence type="predicted"/>
<sequence>MPRNPSTGVYSKPAGTTPSVGQVIDPVPWNALTTDLGNEITNSLPRDGSAPMVAPLKAAGGTVSAPGLGFASTPQTGLYLKGGGLLGFTQNGVDVAFDQALVYAAKSGDYTALASDDNAVHRFTAAATLTLTAASTLGANWHYCVIADGGDVTIDPNGSETIDGAATLVVPNGYSTFIVCSGTAFFTDKLIAKIQAKSEINNVVGCETVYVSSTSIQIKTGEVFFNSKNVVYASALTKSLSTTFTAGNNGGFLDTGVIQASKTYFVHSVRNLTTGVGDWVASLQSDPALVSTGNLTGWEVVGRVNVVLTTSGNVIRQYVQDGNEYRVTAAVQEYNGSGIAANDIQPVGAPAGISAEIYWLLAVNSAANSSGELGVAADAVTTPVAVFNVNAGNTAQAGRVSARSRSRSTGIVTFYAVTTVGSVSYTLRSNGFNDYTVPRLNGA</sequence>
<evidence type="ECO:0000313" key="3">
    <source>
        <dbReference type="Proteomes" id="UP000661163"/>
    </source>
</evidence>
<dbReference type="Proteomes" id="UP000661163">
    <property type="component" value="Unassembled WGS sequence"/>
</dbReference>
<dbReference type="RefSeq" id="WP_130721671.1">
    <property type="nucleotide sequence ID" value="NZ_SILB01000001.1"/>
</dbReference>
<name>A0AAE5C3P5_9HYPH</name>
<organism evidence="2 3">
    <name type="scientific">Rhizobium ruizarguesonis</name>
    <dbReference type="NCBI Taxonomy" id="2081791"/>
    <lineage>
        <taxon>Bacteria</taxon>
        <taxon>Pseudomonadati</taxon>
        <taxon>Pseudomonadota</taxon>
        <taxon>Alphaproteobacteria</taxon>
        <taxon>Hyphomicrobiales</taxon>
        <taxon>Rhizobiaceae</taxon>
        <taxon>Rhizobium/Agrobacterium group</taxon>
        <taxon>Rhizobium</taxon>
    </lineage>
</organism>